<feature type="compositionally biased region" description="Basic and acidic residues" evidence="13">
    <location>
        <begin position="136"/>
        <end position="167"/>
    </location>
</feature>
<evidence type="ECO:0000256" key="10">
    <source>
        <dbReference type="ARBA" id="ARBA00023161"/>
    </source>
</evidence>
<evidence type="ECO:0000256" key="5">
    <source>
        <dbReference type="ARBA" id="ARBA00022490"/>
    </source>
</evidence>
<feature type="domain" description="Btz" evidence="14">
    <location>
        <begin position="74"/>
        <end position="178"/>
    </location>
</feature>
<evidence type="ECO:0000256" key="9">
    <source>
        <dbReference type="ARBA" id="ARBA00022884"/>
    </source>
</evidence>
<comment type="caution">
    <text evidence="15">The sequence shown here is derived from an EMBL/GenBank/DDBJ whole genome shotgun (WGS) entry which is preliminary data.</text>
</comment>
<dbReference type="InterPro" id="IPR018545">
    <property type="entry name" value="Btz_dom"/>
</dbReference>
<dbReference type="PANTHER" id="PTHR36364">
    <property type="entry name" value="OS03G0203000 PROTEIN"/>
    <property type="match status" value="1"/>
</dbReference>
<feature type="region of interest" description="Disordered" evidence="13">
    <location>
        <begin position="1"/>
        <end position="280"/>
    </location>
</feature>
<dbReference type="EMBL" id="WHWC01000019">
    <property type="protein sequence ID" value="KAG8364193.1"/>
    <property type="molecule type" value="Genomic_DNA"/>
</dbReference>
<dbReference type="GO" id="GO:0000184">
    <property type="term" value="P:nuclear-transcribed mRNA catabolic process, nonsense-mediated decay"/>
    <property type="evidence" value="ECO:0007669"/>
    <property type="project" value="UniProtKB-KW"/>
</dbReference>
<dbReference type="GO" id="GO:0008380">
    <property type="term" value="P:RNA splicing"/>
    <property type="evidence" value="ECO:0007669"/>
    <property type="project" value="UniProtKB-KW"/>
</dbReference>
<feature type="compositionally biased region" description="Basic and acidic residues" evidence="13">
    <location>
        <begin position="18"/>
        <end position="52"/>
    </location>
</feature>
<proteinExistence type="inferred from homology"/>
<gene>
    <name evidence="15" type="ORF">BUALT_Bualt19G0102800</name>
</gene>
<reference evidence="15" key="1">
    <citation type="submission" date="2019-10" db="EMBL/GenBank/DDBJ databases">
        <authorList>
            <person name="Zhang R."/>
            <person name="Pan Y."/>
            <person name="Wang J."/>
            <person name="Ma R."/>
            <person name="Yu S."/>
        </authorList>
    </citation>
    <scope>NUCLEOTIDE SEQUENCE</scope>
    <source>
        <strain evidence="15">LA-IB0</strain>
        <tissue evidence="15">Leaf</tissue>
    </source>
</reference>
<dbReference type="GO" id="GO:0006397">
    <property type="term" value="P:mRNA processing"/>
    <property type="evidence" value="ECO:0007669"/>
    <property type="project" value="UniProtKB-KW"/>
</dbReference>
<dbReference type="PANTHER" id="PTHR36364:SF1">
    <property type="entry name" value="OS03G0203000 PROTEIN"/>
    <property type="match status" value="1"/>
</dbReference>
<evidence type="ECO:0000256" key="8">
    <source>
        <dbReference type="ARBA" id="ARBA00022845"/>
    </source>
</evidence>
<evidence type="ECO:0000256" key="6">
    <source>
        <dbReference type="ARBA" id="ARBA00022664"/>
    </source>
</evidence>
<feature type="compositionally biased region" description="Basic and acidic residues" evidence="13">
    <location>
        <begin position="1"/>
        <end position="11"/>
    </location>
</feature>
<comment type="subcellular location">
    <subcellularLocation>
        <location evidence="2">Cytoplasm</location>
    </subcellularLocation>
    <subcellularLocation>
        <location evidence="1">Nucleus</location>
    </subcellularLocation>
</comment>
<keyword evidence="5" id="KW-0963">Cytoplasm</keyword>
<dbReference type="GO" id="GO:0005737">
    <property type="term" value="C:cytoplasm"/>
    <property type="evidence" value="ECO:0007669"/>
    <property type="project" value="UniProtKB-SubCell"/>
</dbReference>
<keyword evidence="12" id="KW-0539">Nucleus</keyword>
<feature type="compositionally biased region" description="Basic and acidic residues" evidence="13">
    <location>
        <begin position="244"/>
        <end position="261"/>
    </location>
</feature>
<evidence type="ECO:0000256" key="11">
    <source>
        <dbReference type="ARBA" id="ARBA00023187"/>
    </source>
</evidence>
<keyword evidence="7" id="KW-0509">mRNA transport</keyword>
<protein>
    <recommendedName>
        <fullName evidence="14">Btz domain-containing protein</fullName>
    </recommendedName>
</protein>
<feature type="compositionally biased region" description="Basic and acidic residues" evidence="13">
    <location>
        <begin position="182"/>
        <end position="234"/>
    </location>
</feature>
<dbReference type="Pfam" id="PF09405">
    <property type="entry name" value="Btz"/>
    <property type="match status" value="1"/>
</dbReference>
<evidence type="ECO:0000256" key="13">
    <source>
        <dbReference type="SAM" id="MobiDB-lite"/>
    </source>
</evidence>
<evidence type="ECO:0000256" key="1">
    <source>
        <dbReference type="ARBA" id="ARBA00004123"/>
    </source>
</evidence>
<dbReference type="GO" id="GO:0006417">
    <property type="term" value="P:regulation of translation"/>
    <property type="evidence" value="ECO:0007669"/>
    <property type="project" value="UniProtKB-KW"/>
</dbReference>
<organism evidence="15 16">
    <name type="scientific">Buddleja alternifolia</name>
    <dbReference type="NCBI Taxonomy" id="168488"/>
    <lineage>
        <taxon>Eukaryota</taxon>
        <taxon>Viridiplantae</taxon>
        <taxon>Streptophyta</taxon>
        <taxon>Embryophyta</taxon>
        <taxon>Tracheophyta</taxon>
        <taxon>Spermatophyta</taxon>
        <taxon>Magnoliopsida</taxon>
        <taxon>eudicotyledons</taxon>
        <taxon>Gunneridae</taxon>
        <taxon>Pentapetalae</taxon>
        <taxon>asterids</taxon>
        <taxon>lamiids</taxon>
        <taxon>Lamiales</taxon>
        <taxon>Scrophulariaceae</taxon>
        <taxon>Buddlejeae</taxon>
        <taxon>Buddleja</taxon>
    </lineage>
</organism>
<dbReference type="Proteomes" id="UP000826271">
    <property type="component" value="Unassembled WGS sequence"/>
</dbReference>
<evidence type="ECO:0000256" key="3">
    <source>
        <dbReference type="ARBA" id="ARBA00009548"/>
    </source>
</evidence>
<dbReference type="AlphaFoldDB" id="A0AAV6WAY5"/>
<comment type="similarity">
    <text evidence="3">Belongs to the CASC3 family.</text>
</comment>
<keyword evidence="9" id="KW-0694">RNA-binding</keyword>
<keyword evidence="11" id="KW-0508">mRNA splicing</keyword>
<dbReference type="GO" id="GO:0051028">
    <property type="term" value="P:mRNA transport"/>
    <property type="evidence" value="ECO:0007669"/>
    <property type="project" value="UniProtKB-KW"/>
</dbReference>
<evidence type="ECO:0000259" key="14">
    <source>
        <dbReference type="Pfam" id="PF09405"/>
    </source>
</evidence>
<evidence type="ECO:0000313" key="15">
    <source>
        <dbReference type="EMBL" id="KAG8364193.1"/>
    </source>
</evidence>
<keyword evidence="16" id="KW-1185">Reference proteome</keyword>
<dbReference type="GO" id="GO:0035145">
    <property type="term" value="C:exon-exon junction complex"/>
    <property type="evidence" value="ECO:0007669"/>
    <property type="project" value="InterPro"/>
</dbReference>
<name>A0AAV6WAY5_9LAMI</name>
<keyword evidence="10" id="KW-0866">Nonsense-mediated mRNA decay</keyword>
<keyword evidence="8" id="KW-0810">Translation regulation</keyword>
<feature type="compositionally biased region" description="Polar residues" evidence="13">
    <location>
        <begin position="78"/>
        <end position="90"/>
    </location>
</feature>
<evidence type="ECO:0000256" key="4">
    <source>
        <dbReference type="ARBA" id="ARBA00022448"/>
    </source>
</evidence>
<accession>A0AAV6WAY5</accession>
<evidence type="ECO:0000256" key="7">
    <source>
        <dbReference type="ARBA" id="ARBA00022816"/>
    </source>
</evidence>
<evidence type="ECO:0000313" key="16">
    <source>
        <dbReference type="Proteomes" id="UP000826271"/>
    </source>
</evidence>
<sequence>MSRREDRSSDSKRHRSRFDREPSPKRSRRDGKQETERPNTNAELDKERSDRDHKHRRRLQDPLPLEASSAQDAKIETGSISKASENKTNGHQGGTKHSSDSSKVPQARSFFQHDDRGSAGQNGRSFGGRTDNARGWWRDPKEQQNDPRKDEKSKDNREDNWRHDGYFKMESNSKPPLRKRPSFREQKITADQEKNDKAATDTPKAEDPVFEGGRRTERGHTSRHSEKPERDLNKTEAWNGNFSSRDRYSGSSRYRENDRFNGRQGQGYNRPTGGRAEKWKHDLYDEANKSPTPKNEEEQIANIEALLSS</sequence>
<dbReference type="GO" id="GO:0003729">
    <property type="term" value="F:mRNA binding"/>
    <property type="evidence" value="ECO:0007669"/>
    <property type="project" value="InterPro"/>
</dbReference>
<evidence type="ECO:0000256" key="2">
    <source>
        <dbReference type="ARBA" id="ARBA00004496"/>
    </source>
</evidence>
<evidence type="ECO:0000256" key="12">
    <source>
        <dbReference type="ARBA" id="ARBA00023242"/>
    </source>
</evidence>
<keyword evidence="4" id="KW-0813">Transport</keyword>
<keyword evidence="6" id="KW-0507">mRNA processing</keyword>